<protein>
    <recommendedName>
        <fullName evidence="3">RNA-binding protein</fullName>
    </recommendedName>
</protein>
<sequence length="95" mass="10791">MPEQVGKIFQKGDFAWVIKSCSLLGIWEKIIDERARKHTEPVCIRNRVLHVSTTTSTWAYELSFLKSQIVSKFNEYAGEEAILDIRFKSSGGVNG</sequence>
<dbReference type="Proteomes" id="UP000178602">
    <property type="component" value="Unassembled WGS sequence"/>
</dbReference>
<evidence type="ECO:0000313" key="1">
    <source>
        <dbReference type="EMBL" id="OGC28426.1"/>
    </source>
</evidence>
<dbReference type="EMBL" id="MEUG01000001">
    <property type="protein sequence ID" value="OGC28426.1"/>
    <property type="molecule type" value="Genomic_DNA"/>
</dbReference>
<comment type="caution">
    <text evidence="1">The sequence shown here is derived from an EMBL/GenBank/DDBJ whole genome shotgun (WGS) entry which is preliminary data.</text>
</comment>
<dbReference type="PANTHER" id="PTHR36456">
    <property type="entry name" value="UPF0232 PROTEIN SCO3875"/>
    <property type="match status" value="1"/>
</dbReference>
<dbReference type="Pfam" id="PF05258">
    <property type="entry name" value="DciA"/>
    <property type="match status" value="1"/>
</dbReference>
<organism evidence="1 2">
    <name type="scientific">candidate division WOR-1 bacterium RIFOXYC12_FULL_54_18</name>
    <dbReference type="NCBI Taxonomy" id="1802584"/>
    <lineage>
        <taxon>Bacteria</taxon>
        <taxon>Bacillati</taxon>
        <taxon>Saganbacteria</taxon>
    </lineage>
</organism>
<evidence type="ECO:0000313" key="2">
    <source>
        <dbReference type="Proteomes" id="UP000178602"/>
    </source>
</evidence>
<reference evidence="1 2" key="1">
    <citation type="journal article" date="2016" name="Nat. Commun.">
        <title>Thousands of microbial genomes shed light on interconnected biogeochemical processes in an aquifer system.</title>
        <authorList>
            <person name="Anantharaman K."/>
            <person name="Brown C.T."/>
            <person name="Hug L.A."/>
            <person name="Sharon I."/>
            <person name="Castelle C.J."/>
            <person name="Probst A.J."/>
            <person name="Thomas B.C."/>
            <person name="Singh A."/>
            <person name="Wilkins M.J."/>
            <person name="Karaoz U."/>
            <person name="Brodie E.L."/>
            <person name="Williams K.H."/>
            <person name="Hubbard S.S."/>
            <person name="Banfield J.F."/>
        </authorList>
    </citation>
    <scope>NUCLEOTIDE SEQUENCE [LARGE SCALE GENOMIC DNA]</scope>
</reference>
<dbReference type="PANTHER" id="PTHR36456:SF1">
    <property type="entry name" value="UPF0232 PROTEIN SCO3875"/>
    <property type="match status" value="1"/>
</dbReference>
<evidence type="ECO:0008006" key="3">
    <source>
        <dbReference type="Google" id="ProtNLM"/>
    </source>
</evidence>
<accession>A0A1F4T732</accession>
<name>A0A1F4T732_UNCSA</name>
<dbReference type="AlphaFoldDB" id="A0A1F4T732"/>
<gene>
    <name evidence="1" type="ORF">A3K49_05590</name>
</gene>
<proteinExistence type="predicted"/>
<dbReference type="InterPro" id="IPR007922">
    <property type="entry name" value="DciA-like"/>
</dbReference>